<evidence type="ECO:0000259" key="3">
    <source>
        <dbReference type="Pfam" id="PF03107"/>
    </source>
</evidence>
<proteinExistence type="predicted"/>
<dbReference type="SUPFAM" id="SSF57889">
    <property type="entry name" value="Cysteine-rich domain"/>
    <property type="match status" value="1"/>
</dbReference>
<keyword evidence="5" id="KW-1185">Reference proteome</keyword>
<name>A0A1R3IAJ0_9ROSI</name>
<gene>
    <name evidence="4" type="ORF">COLO4_24367</name>
</gene>
<dbReference type="InterPro" id="IPR053192">
    <property type="entry name" value="Vacuole_Formation_Reg"/>
</dbReference>
<keyword evidence="2" id="KW-0472">Membrane</keyword>
<dbReference type="Proteomes" id="UP000187203">
    <property type="component" value="Unassembled WGS sequence"/>
</dbReference>
<evidence type="ECO:0000313" key="5">
    <source>
        <dbReference type="Proteomes" id="UP000187203"/>
    </source>
</evidence>
<protein>
    <submittedName>
        <fullName evidence="4">C1-like protein</fullName>
    </submittedName>
</protein>
<dbReference type="InterPro" id="IPR046349">
    <property type="entry name" value="C1-like_sf"/>
</dbReference>
<keyword evidence="2" id="KW-0812">Transmembrane</keyword>
<dbReference type="OrthoDB" id="1877533at2759"/>
<feature type="domain" description="DC1" evidence="3">
    <location>
        <begin position="62"/>
        <end position="109"/>
    </location>
</feature>
<evidence type="ECO:0000256" key="2">
    <source>
        <dbReference type="SAM" id="Phobius"/>
    </source>
</evidence>
<keyword evidence="1" id="KW-0677">Repeat</keyword>
<evidence type="ECO:0000313" key="4">
    <source>
        <dbReference type="EMBL" id="OMO79597.1"/>
    </source>
</evidence>
<dbReference type="Pfam" id="PF03107">
    <property type="entry name" value="C1_2"/>
    <property type="match status" value="1"/>
</dbReference>
<accession>A0A1R3IAJ0</accession>
<dbReference type="PANTHER" id="PTHR32410">
    <property type="entry name" value="CYSTEINE/HISTIDINE-RICH C1 DOMAIN FAMILY PROTEIN"/>
    <property type="match status" value="1"/>
</dbReference>
<dbReference type="PANTHER" id="PTHR32410:SF169">
    <property type="entry name" value="C1 DOMAIN FAMILY PROTEIN, PUTATIVE-RELATED"/>
    <property type="match status" value="1"/>
</dbReference>
<organism evidence="4 5">
    <name type="scientific">Corchorus olitorius</name>
    <dbReference type="NCBI Taxonomy" id="93759"/>
    <lineage>
        <taxon>Eukaryota</taxon>
        <taxon>Viridiplantae</taxon>
        <taxon>Streptophyta</taxon>
        <taxon>Embryophyta</taxon>
        <taxon>Tracheophyta</taxon>
        <taxon>Spermatophyta</taxon>
        <taxon>Magnoliopsida</taxon>
        <taxon>eudicotyledons</taxon>
        <taxon>Gunneridae</taxon>
        <taxon>Pentapetalae</taxon>
        <taxon>rosids</taxon>
        <taxon>malvids</taxon>
        <taxon>Malvales</taxon>
        <taxon>Malvaceae</taxon>
        <taxon>Grewioideae</taxon>
        <taxon>Apeibeae</taxon>
        <taxon>Corchorus</taxon>
    </lineage>
</organism>
<evidence type="ECO:0000256" key="1">
    <source>
        <dbReference type="ARBA" id="ARBA00022737"/>
    </source>
</evidence>
<keyword evidence="2" id="KW-1133">Transmembrane helix</keyword>
<sequence length="305" mass="35024">MEHGCYYCSDCKIVAHVNCATKYNNWYYAVEEENEDDDSLELDPITITKMNDAGEATEIKHFKHEHNLMLGGVEIVEYDDKCCDGCILPISPPYFRCSECNFFLHKGCAELPKKKEVWFHYCQKEVLNLISDYIFSCITCDDMSNGFGYKCEECEKHVCFKCVSTLTGQPARHTIVSVANLLYVLTVLDCQPELNTNAIRNIFLLSLMVMIMIIQLLITVTYVRIQEIRLYCCGTCDTCAYVKCDLGEHSFIKIGSVYKQEDGDYPHPLTFIKKMYYYPKCFGCDEPCQDLALECSQPGCNYITH</sequence>
<dbReference type="EMBL" id="AWUE01018523">
    <property type="protein sequence ID" value="OMO79597.1"/>
    <property type="molecule type" value="Genomic_DNA"/>
</dbReference>
<feature type="transmembrane region" description="Helical" evidence="2">
    <location>
        <begin position="202"/>
        <end position="223"/>
    </location>
</feature>
<dbReference type="InterPro" id="IPR004146">
    <property type="entry name" value="DC1"/>
</dbReference>
<comment type="caution">
    <text evidence="4">The sequence shown here is derived from an EMBL/GenBank/DDBJ whole genome shotgun (WGS) entry which is preliminary data.</text>
</comment>
<dbReference type="STRING" id="93759.A0A1R3IAJ0"/>
<reference evidence="5" key="1">
    <citation type="submission" date="2013-09" db="EMBL/GenBank/DDBJ databases">
        <title>Corchorus olitorius genome sequencing.</title>
        <authorList>
            <person name="Alam M."/>
            <person name="Haque M.S."/>
            <person name="Islam M.S."/>
            <person name="Emdad E.M."/>
            <person name="Islam M.M."/>
            <person name="Ahmed B."/>
            <person name="Halim A."/>
            <person name="Hossen Q.M.M."/>
            <person name="Hossain M.Z."/>
            <person name="Ahmed R."/>
            <person name="Khan M.M."/>
            <person name="Islam R."/>
            <person name="Rashid M.M."/>
            <person name="Khan S.A."/>
            <person name="Rahman M.S."/>
            <person name="Alam M."/>
            <person name="Yahiya A.S."/>
            <person name="Khan M.S."/>
            <person name="Azam M.S."/>
            <person name="Haque T."/>
            <person name="Lashkar M.Z.H."/>
            <person name="Akhand A.I."/>
            <person name="Morshed G."/>
            <person name="Roy S."/>
            <person name="Uddin K.S."/>
            <person name="Rabeya T."/>
            <person name="Hossain A.S."/>
            <person name="Chowdhury A."/>
            <person name="Snigdha A.R."/>
            <person name="Mortoza M.S."/>
            <person name="Matin S.A."/>
            <person name="Hoque S.M.E."/>
            <person name="Islam M.K."/>
            <person name="Roy D.K."/>
            <person name="Haider R."/>
            <person name="Moosa M.M."/>
            <person name="Elias S.M."/>
            <person name="Hasan A.M."/>
            <person name="Jahan S."/>
            <person name="Shafiuddin M."/>
            <person name="Mahmood N."/>
            <person name="Shommy N.S."/>
        </authorList>
    </citation>
    <scope>NUCLEOTIDE SEQUENCE [LARGE SCALE GENOMIC DNA]</scope>
    <source>
        <strain evidence="5">cv. O-4</strain>
    </source>
</reference>
<dbReference type="AlphaFoldDB" id="A0A1R3IAJ0"/>